<proteinExistence type="predicted"/>
<sequence>MCKCRPDNKLEQFGDKAEGKRVATARDWSAWLGKWEIHRTIECFSSLKKTYCLPECQEQEQELEQEPQPEHRCPHYPHRSLISIE</sequence>
<reference evidence="1 2" key="1">
    <citation type="journal article" date="2007" name="Nature">
        <title>Evolution of genes and genomes on the Drosophila phylogeny.</title>
        <authorList>
            <consortium name="Drosophila 12 Genomes Consortium"/>
            <person name="Clark A.G."/>
            <person name="Eisen M.B."/>
            <person name="Smith D.R."/>
            <person name="Bergman C.M."/>
            <person name="Oliver B."/>
            <person name="Markow T.A."/>
            <person name="Kaufman T.C."/>
            <person name="Kellis M."/>
            <person name="Gelbart W."/>
            <person name="Iyer V.N."/>
            <person name="Pollard D.A."/>
            <person name="Sackton T.B."/>
            <person name="Larracuente A.M."/>
            <person name="Singh N.D."/>
            <person name="Abad J.P."/>
            <person name="Abt D.N."/>
            <person name="Adryan B."/>
            <person name="Aguade M."/>
            <person name="Akashi H."/>
            <person name="Anderson W.W."/>
            <person name="Aquadro C.F."/>
            <person name="Ardell D.H."/>
            <person name="Arguello R."/>
            <person name="Artieri C.G."/>
            <person name="Barbash D.A."/>
            <person name="Barker D."/>
            <person name="Barsanti P."/>
            <person name="Batterham P."/>
            <person name="Batzoglou S."/>
            <person name="Begun D."/>
            <person name="Bhutkar A."/>
            <person name="Blanco E."/>
            <person name="Bosak S.A."/>
            <person name="Bradley R.K."/>
            <person name="Brand A.D."/>
            <person name="Brent M.R."/>
            <person name="Brooks A.N."/>
            <person name="Brown R.H."/>
            <person name="Butlin R.K."/>
            <person name="Caggese C."/>
            <person name="Calvi B.R."/>
            <person name="Bernardo de Carvalho A."/>
            <person name="Caspi A."/>
            <person name="Castrezana S."/>
            <person name="Celniker S.E."/>
            <person name="Chang J.L."/>
            <person name="Chapple C."/>
            <person name="Chatterji S."/>
            <person name="Chinwalla A."/>
            <person name="Civetta A."/>
            <person name="Clifton S.W."/>
            <person name="Comeron J.M."/>
            <person name="Costello J.C."/>
            <person name="Coyne J.A."/>
            <person name="Daub J."/>
            <person name="David R.G."/>
            <person name="Delcher A.L."/>
            <person name="Delehaunty K."/>
            <person name="Do C.B."/>
            <person name="Ebling H."/>
            <person name="Edwards K."/>
            <person name="Eickbush T."/>
            <person name="Evans J.D."/>
            <person name="Filipski A."/>
            <person name="Findeiss S."/>
            <person name="Freyhult E."/>
            <person name="Fulton L."/>
            <person name="Fulton R."/>
            <person name="Garcia A.C."/>
            <person name="Gardiner A."/>
            <person name="Garfield D.A."/>
            <person name="Garvin B.E."/>
            <person name="Gibson G."/>
            <person name="Gilbert D."/>
            <person name="Gnerre S."/>
            <person name="Godfrey J."/>
            <person name="Good R."/>
            <person name="Gotea V."/>
            <person name="Gravely B."/>
            <person name="Greenberg A.J."/>
            <person name="Griffiths-Jones S."/>
            <person name="Gross S."/>
            <person name="Guigo R."/>
            <person name="Gustafson E.A."/>
            <person name="Haerty W."/>
            <person name="Hahn M.W."/>
            <person name="Halligan D.L."/>
            <person name="Halpern A.L."/>
            <person name="Halter G.M."/>
            <person name="Han M.V."/>
            <person name="Heger A."/>
            <person name="Hillier L."/>
            <person name="Hinrichs A.S."/>
            <person name="Holmes I."/>
            <person name="Hoskins R.A."/>
            <person name="Hubisz M.J."/>
            <person name="Hultmark D."/>
            <person name="Huntley M.A."/>
            <person name="Jaffe D.B."/>
            <person name="Jagadeeshan S."/>
            <person name="Jeck W.R."/>
            <person name="Johnson J."/>
            <person name="Jones C.D."/>
            <person name="Jordan W.C."/>
            <person name="Karpen G.H."/>
            <person name="Kataoka E."/>
            <person name="Keightley P.D."/>
            <person name="Kheradpour P."/>
            <person name="Kirkness E.F."/>
            <person name="Koerich L.B."/>
            <person name="Kristiansen K."/>
            <person name="Kudrna D."/>
            <person name="Kulathinal R.J."/>
            <person name="Kumar S."/>
            <person name="Kwok R."/>
            <person name="Lander E."/>
            <person name="Langley C.H."/>
            <person name="Lapoint R."/>
            <person name="Lazzaro B.P."/>
            <person name="Lee S.J."/>
            <person name="Levesque L."/>
            <person name="Li R."/>
            <person name="Lin C.F."/>
            <person name="Lin M.F."/>
            <person name="Lindblad-Toh K."/>
            <person name="Llopart A."/>
            <person name="Long M."/>
            <person name="Low L."/>
            <person name="Lozovsky E."/>
            <person name="Lu J."/>
            <person name="Luo M."/>
            <person name="Machado C.A."/>
            <person name="Makalowski W."/>
            <person name="Marzo M."/>
            <person name="Matsuda M."/>
            <person name="Matzkin L."/>
            <person name="McAllister B."/>
            <person name="McBride C.S."/>
            <person name="McKernan B."/>
            <person name="McKernan K."/>
            <person name="Mendez-Lago M."/>
            <person name="Minx P."/>
            <person name="Mollenhauer M.U."/>
            <person name="Montooth K."/>
            <person name="Mount S.M."/>
            <person name="Mu X."/>
            <person name="Myers E."/>
            <person name="Negre B."/>
            <person name="Newfeld S."/>
            <person name="Nielsen R."/>
            <person name="Noor M.A."/>
            <person name="O'Grady P."/>
            <person name="Pachter L."/>
            <person name="Papaceit M."/>
            <person name="Parisi M.J."/>
            <person name="Parisi M."/>
            <person name="Parts L."/>
            <person name="Pedersen J.S."/>
            <person name="Pesole G."/>
            <person name="Phillippy A.M."/>
            <person name="Ponting C.P."/>
            <person name="Pop M."/>
            <person name="Porcelli D."/>
            <person name="Powell J.R."/>
            <person name="Prohaska S."/>
            <person name="Pruitt K."/>
            <person name="Puig M."/>
            <person name="Quesneville H."/>
            <person name="Ram K.R."/>
            <person name="Rand D."/>
            <person name="Rasmussen M.D."/>
            <person name="Reed L.K."/>
            <person name="Reenan R."/>
            <person name="Reily A."/>
            <person name="Remington K.A."/>
            <person name="Rieger T.T."/>
            <person name="Ritchie M.G."/>
            <person name="Robin C."/>
            <person name="Rogers Y.H."/>
            <person name="Rohde C."/>
            <person name="Rozas J."/>
            <person name="Rubenfield M.J."/>
            <person name="Ruiz A."/>
            <person name="Russo S."/>
            <person name="Salzberg S.L."/>
            <person name="Sanchez-Gracia A."/>
            <person name="Saranga D.J."/>
            <person name="Sato H."/>
            <person name="Schaeffer S.W."/>
            <person name="Schatz M.C."/>
            <person name="Schlenke T."/>
            <person name="Schwartz R."/>
            <person name="Segarra C."/>
            <person name="Singh R.S."/>
            <person name="Sirot L."/>
            <person name="Sirota M."/>
            <person name="Sisneros N.B."/>
            <person name="Smith C.D."/>
            <person name="Smith T.F."/>
            <person name="Spieth J."/>
            <person name="Stage D.E."/>
            <person name="Stark A."/>
            <person name="Stephan W."/>
            <person name="Strausberg R.L."/>
            <person name="Strempel S."/>
            <person name="Sturgill D."/>
            <person name="Sutton G."/>
            <person name="Sutton G.G."/>
            <person name="Tao W."/>
            <person name="Teichmann S."/>
            <person name="Tobari Y.N."/>
            <person name="Tomimura Y."/>
            <person name="Tsolas J.M."/>
            <person name="Valente V.L."/>
            <person name="Venter E."/>
            <person name="Venter J.C."/>
            <person name="Vicario S."/>
            <person name="Vieira F.G."/>
            <person name="Vilella A.J."/>
            <person name="Villasante A."/>
            <person name="Walenz B."/>
            <person name="Wang J."/>
            <person name="Wasserman M."/>
            <person name="Watts T."/>
            <person name="Wilson D."/>
            <person name="Wilson R.K."/>
            <person name="Wing R.A."/>
            <person name="Wolfner M.F."/>
            <person name="Wong A."/>
            <person name="Wong G.K."/>
            <person name="Wu C.I."/>
            <person name="Wu G."/>
            <person name="Yamamoto D."/>
            <person name="Yang H.P."/>
            <person name="Yang S.P."/>
            <person name="Yorke J.A."/>
            <person name="Yoshida K."/>
            <person name="Zdobnov E."/>
            <person name="Zhang P."/>
            <person name="Zhang Y."/>
            <person name="Zimin A.V."/>
            <person name="Baldwin J."/>
            <person name="Abdouelleil A."/>
            <person name="Abdulkadir J."/>
            <person name="Abebe A."/>
            <person name="Abera B."/>
            <person name="Abreu J."/>
            <person name="Acer S.C."/>
            <person name="Aftuck L."/>
            <person name="Alexander A."/>
            <person name="An P."/>
            <person name="Anderson E."/>
            <person name="Anderson S."/>
            <person name="Arachi H."/>
            <person name="Azer M."/>
            <person name="Bachantsang P."/>
            <person name="Barry A."/>
            <person name="Bayul T."/>
            <person name="Berlin A."/>
            <person name="Bessette D."/>
            <person name="Bloom T."/>
            <person name="Blye J."/>
            <person name="Boguslavskiy L."/>
            <person name="Bonnet C."/>
            <person name="Boukhgalter B."/>
            <person name="Bourzgui I."/>
            <person name="Brown A."/>
            <person name="Cahill P."/>
            <person name="Channer S."/>
            <person name="Cheshatsang Y."/>
            <person name="Chuda L."/>
            <person name="Citroen M."/>
            <person name="Collymore A."/>
            <person name="Cooke P."/>
            <person name="Costello M."/>
            <person name="D'Aco K."/>
            <person name="Daza R."/>
            <person name="De Haan G."/>
            <person name="DeGray S."/>
            <person name="DeMaso C."/>
            <person name="Dhargay N."/>
            <person name="Dooley K."/>
            <person name="Dooley E."/>
            <person name="Doricent M."/>
            <person name="Dorje P."/>
            <person name="Dorjee K."/>
            <person name="Dupes A."/>
            <person name="Elong R."/>
            <person name="Falk J."/>
            <person name="Farina A."/>
            <person name="Faro S."/>
            <person name="Ferguson D."/>
            <person name="Fisher S."/>
            <person name="Foley C.D."/>
            <person name="Franke A."/>
            <person name="Friedrich D."/>
            <person name="Gadbois L."/>
            <person name="Gearin G."/>
            <person name="Gearin C.R."/>
            <person name="Giannoukos G."/>
            <person name="Goode T."/>
            <person name="Graham J."/>
            <person name="Grandbois E."/>
            <person name="Grewal S."/>
            <person name="Gyaltsen K."/>
            <person name="Hafez N."/>
            <person name="Hagos B."/>
            <person name="Hall J."/>
            <person name="Henson C."/>
            <person name="Hollinger A."/>
            <person name="Honan T."/>
            <person name="Huard M.D."/>
            <person name="Hughes L."/>
            <person name="Hurhula B."/>
            <person name="Husby M.E."/>
            <person name="Kamat A."/>
            <person name="Kanga B."/>
            <person name="Kashin S."/>
            <person name="Khazanovich D."/>
            <person name="Kisner P."/>
            <person name="Lance K."/>
            <person name="Lara M."/>
            <person name="Lee W."/>
            <person name="Lennon N."/>
            <person name="Letendre F."/>
            <person name="LeVine R."/>
            <person name="Lipovsky A."/>
            <person name="Liu X."/>
            <person name="Liu J."/>
            <person name="Liu S."/>
            <person name="Lokyitsang T."/>
            <person name="Lokyitsang Y."/>
            <person name="Lubonja R."/>
            <person name="Lui A."/>
            <person name="MacDonald P."/>
            <person name="Magnisalis V."/>
            <person name="Maru K."/>
            <person name="Matthews C."/>
            <person name="McCusker W."/>
            <person name="McDonough S."/>
            <person name="Mehta T."/>
            <person name="Meldrim J."/>
            <person name="Meneus L."/>
            <person name="Mihai O."/>
            <person name="Mihalev A."/>
            <person name="Mihova T."/>
            <person name="Mittelman R."/>
            <person name="Mlenga V."/>
            <person name="Montmayeur A."/>
            <person name="Mulrain L."/>
            <person name="Navidi A."/>
            <person name="Naylor J."/>
            <person name="Negash T."/>
            <person name="Nguyen T."/>
            <person name="Nguyen N."/>
            <person name="Nicol R."/>
            <person name="Norbu C."/>
            <person name="Norbu N."/>
            <person name="Novod N."/>
            <person name="O'Neill B."/>
            <person name="Osman S."/>
            <person name="Markiewicz E."/>
            <person name="Oyono O.L."/>
            <person name="Patti C."/>
            <person name="Phunkhang P."/>
            <person name="Pierre F."/>
            <person name="Priest M."/>
            <person name="Raghuraman S."/>
            <person name="Rege F."/>
            <person name="Reyes R."/>
            <person name="Rise C."/>
            <person name="Rogov P."/>
            <person name="Ross K."/>
            <person name="Ryan E."/>
            <person name="Settipalli S."/>
            <person name="Shea T."/>
            <person name="Sherpa N."/>
            <person name="Shi L."/>
            <person name="Shih D."/>
            <person name="Sparrow T."/>
            <person name="Spaulding J."/>
            <person name="Stalker J."/>
            <person name="Stange-Thomann N."/>
            <person name="Stavropoulos S."/>
            <person name="Stone C."/>
            <person name="Strader C."/>
            <person name="Tesfaye S."/>
            <person name="Thomson T."/>
            <person name="Thoulutsang Y."/>
            <person name="Thoulutsang D."/>
            <person name="Topham K."/>
            <person name="Topping I."/>
            <person name="Tsamla T."/>
            <person name="Vassiliev H."/>
            <person name="Vo A."/>
            <person name="Wangchuk T."/>
            <person name="Wangdi T."/>
            <person name="Weiand M."/>
            <person name="Wilkinson J."/>
            <person name="Wilson A."/>
            <person name="Yadav S."/>
            <person name="Young G."/>
            <person name="Yu Q."/>
            <person name="Zembek L."/>
            <person name="Zhong D."/>
            <person name="Zimmer A."/>
            <person name="Zwirko Z."/>
            <person name="Jaffe D.B."/>
            <person name="Alvarez P."/>
            <person name="Brockman W."/>
            <person name="Butler J."/>
            <person name="Chin C."/>
            <person name="Gnerre S."/>
            <person name="Grabherr M."/>
            <person name="Kleber M."/>
            <person name="Mauceli E."/>
            <person name="MacCallum I."/>
        </authorList>
    </citation>
    <scope>NUCLEOTIDE SEQUENCE [LARGE SCALE GENOMIC DNA]</scope>
    <source>
        <strain evidence="2">white501</strain>
    </source>
</reference>
<protein>
    <submittedName>
        <fullName evidence="1">GD11963</fullName>
    </submittedName>
</protein>
<dbReference type="HOGENOM" id="CLU_2515089_0_0_1"/>
<organism evidence="1 2">
    <name type="scientific">Drosophila simulans</name>
    <name type="common">Fruit fly</name>
    <dbReference type="NCBI Taxonomy" id="7240"/>
    <lineage>
        <taxon>Eukaryota</taxon>
        <taxon>Metazoa</taxon>
        <taxon>Ecdysozoa</taxon>
        <taxon>Arthropoda</taxon>
        <taxon>Hexapoda</taxon>
        <taxon>Insecta</taxon>
        <taxon>Pterygota</taxon>
        <taxon>Neoptera</taxon>
        <taxon>Endopterygota</taxon>
        <taxon>Diptera</taxon>
        <taxon>Brachycera</taxon>
        <taxon>Muscomorpha</taxon>
        <taxon>Ephydroidea</taxon>
        <taxon>Drosophilidae</taxon>
        <taxon>Drosophila</taxon>
        <taxon>Sophophora</taxon>
    </lineage>
</organism>
<gene>
    <name evidence="1" type="primary">Dsim\GD11963</name>
    <name evidence="1" type="ORF">Dsim_GD11963</name>
</gene>
<dbReference type="AlphaFoldDB" id="B4NS03"/>
<evidence type="ECO:0000313" key="1">
    <source>
        <dbReference type="EMBL" id="EDX15381.1"/>
    </source>
</evidence>
<name>B4NS03_DROSI</name>
<dbReference type="EMBL" id="CH981728">
    <property type="protein sequence ID" value="EDX15381.1"/>
    <property type="molecule type" value="Genomic_DNA"/>
</dbReference>
<keyword evidence="2" id="KW-1185">Reference proteome</keyword>
<accession>B4NS03</accession>
<evidence type="ECO:0000313" key="2">
    <source>
        <dbReference type="Proteomes" id="UP000000304"/>
    </source>
</evidence>
<dbReference type="Proteomes" id="UP000000304">
    <property type="component" value="Unassembled WGS sequence"/>
</dbReference>